<feature type="transmembrane region" description="Helical" evidence="9">
    <location>
        <begin position="240"/>
        <end position="264"/>
    </location>
</feature>
<sequence>MSTAPREHTVSVVVPVYRGAVTLDALVAEIAALAEPFRTPGGHLARVSEVVLVHDCGPDDSDVVIRRLAAAHDWVRPVWLSRNYGQHAASMAGMASSGGDWVATIDEDGQHDPADLGALLDRAITERADVVYAAPTNPAPHGAFRNTVSRGAKTSLRWMTGNRDASSFHSYRLVLGEVARSVAAYAGSGVYLDVALGWVSRRVATQPVRLRAEGDRPSGYSFGTLLSHYRRMVVTGGTRLLRVVSLVGLLLAVLGFLGAIAIVWARIHGSVVVQGWASMMVVTLISSGFVLVSLGVVAEYVGAAVNMALGRPLYVIVRDREDGPLGSAGAVRATDDEEALR</sequence>
<keyword evidence="5 9" id="KW-0812">Transmembrane</keyword>
<dbReference type="GO" id="GO:0005886">
    <property type="term" value="C:plasma membrane"/>
    <property type="evidence" value="ECO:0007669"/>
    <property type="project" value="TreeGrafter"/>
</dbReference>
<comment type="caution">
    <text evidence="11">The sequence shown here is derived from an EMBL/GenBank/DDBJ whole genome shotgun (WGS) entry which is preliminary data.</text>
</comment>
<evidence type="ECO:0000256" key="6">
    <source>
        <dbReference type="ARBA" id="ARBA00022985"/>
    </source>
</evidence>
<dbReference type="Gene3D" id="3.90.550.10">
    <property type="entry name" value="Spore Coat Polysaccharide Biosynthesis Protein SpsA, Chain A"/>
    <property type="match status" value="1"/>
</dbReference>
<dbReference type="InterPro" id="IPR029044">
    <property type="entry name" value="Nucleotide-diphossugar_trans"/>
</dbReference>
<name>A0A7X0RIW0_9ACTN</name>
<feature type="domain" description="Glycosyltransferase 2-like" evidence="10">
    <location>
        <begin position="11"/>
        <end position="149"/>
    </location>
</feature>
<dbReference type="GO" id="GO:0009103">
    <property type="term" value="P:lipopolysaccharide biosynthetic process"/>
    <property type="evidence" value="ECO:0007669"/>
    <property type="project" value="UniProtKB-KW"/>
</dbReference>
<dbReference type="GO" id="GO:0099621">
    <property type="term" value="F:undecaprenyl-phosphate 4-deoxy-4-formamido-L-arabinose transferase activity"/>
    <property type="evidence" value="ECO:0007669"/>
    <property type="project" value="TreeGrafter"/>
</dbReference>
<evidence type="ECO:0000256" key="1">
    <source>
        <dbReference type="ARBA" id="ARBA00006739"/>
    </source>
</evidence>
<keyword evidence="6" id="KW-0448">Lipopolysaccharide biosynthesis</keyword>
<keyword evidence="7 9" id="KW-1133">Transmembrane helix</keyword>
<keyword evidence="2" id="KW-1003">Cell membrane</keyword>
<evidence type="ECO:0000256" key="7">
    <source>
        <dbReference type="ARBA" id="ARBA00022989"/>
    </source>
</evidence>
<proteinExistence type="inferred from homology"/>
<evidence type="ECO:0000259" key="10">
    <source>
        <dbReference type="Pfam" id="PF00535"/>
    </source>
</evidence>
<dbReference type="RefSeq" id="WP_185253959.1">
    <property type="nucleotide sequence ID" value="NZ_JACKXE010000001.1"/>
</dbReference>
<reference evidence="11 12" key="1">
    <citation type="submission" date="2020-08" db="EMBL/GenBank/DDBJ databases">
        <authorList>
            <person name="Seo M.-J."/>
        </authorList>
    </citation>
    <scope>NUCLEOTIDE SEQUENCE [LARGE SCALE GENOMIC DNA]</scope>
    <source>
        <strain evidence="11 12">KIGAM211</strain>
    </source>
</reference>
<evidence type="ECO:0000256" key="2">
    <source>
        <dbReference type="ARBA" id="ARBA00022475"/>
    </source>
</evidence>
<keyword evidence="3" id="KW-0328">Glycosyltransferase</keyword>
<evidence type="ECO:0000256" key="4">
    <source>
        <dbReference type="ARBA" id="ARBA00022679"/>
    </source>
</evidence>
<keyword evidence="8 9" id="KW-0472">Membrane</keyword>
<dbReference type="Proteomes" id="UP000523955">
    <property type="component" value="Unassembled WGS sequence"/>
</dbReference>
<evidence type="ECO:0000256" key="3">
    <source>
        <dbReference type="ARBA" id="ARBA00022676"/>
    </source>
</evidence>
<evidence type="ECO:0000256" key="5">
    <source>
        <dbReference type="ARBA" id="ARBA00022692"/>
    </source>
</evidence>
<dbReference type="AlphaFoldDB" id="A0A7X0RIW0"/>
<protein>
    <submittedName>
        <fullName evidence="11">Glycosyltransferase</fullName>
    </submittedName>
</protein>
<dbReference type="PANTHER" id="PTHR48090:SF3">
    <property type="entry name" value="UNDECAPRENYL-PHOSPHATE 4-DEOXY-4-FORMAMIDO-L-ARABINOSE TRANSFERASE"/>
    <property type="match status" value="1"/>
</dbReference>
<comment type="similarity">
    <text evidence="1">Belongs to the glycosyltransferase 2 family.</text>
</comment>
<evidence type="ECO:0000256" key="9">
    <source>
        <dbReference type="SAM" id="Phobius"/>
    </source>
</evidence>
<dbReference type="InterPro" id="IPR001173">
    <property type="entry name" value="Glyco_trans_2-like"/>
</dbReference>
<dbReference type="InterPro" id="IPR050256">
    <property type="entry name" value="Glycosyltransferase_2"/>
</dbReference>
<evidence type="ECO:0000256" key="8">
    <source>
        <dbReference type="ARBA" id="ARBA00023136"/>
    </source>
</evidence>
<evidence type="ECO:0000313" key="11">
    <source>
        <dbReference type="EMBL" id="MBB6628952.1"/>
    </source>
</evidence>
<accession>A0A7X0RIW0</accession>
<keyword evidence="4 11" id="KW-0808">Transferase</keyword>
<dbReference type="EMBL" id="JACKXE010000001">
    <property type="protein sequence ID" value="MBB6628952.1"/>
    <property type="molecule type" value="Genomic_DNA"/>
</dbReference>
<dbReference type="PANTHER" id="PTHR48090">
    <property type="entry name" value="UNDECAPRENYL-PHOSPHATE 4-DEOXY-4-FORMAMIDO-L-ARABINOSE TRANSFERASE-RELATED"/>
    <property type="match status" value="1"/>
</dbReference>
<gene>
    <name evidence="11" type="ORF">H5V45_16625</name>
</gene>
<keyword evidence="12" id="KW-1185">Reference proteome</keyword>
<dbReference type="SUPFAM" id="SSF53448">
    <property type="entry name" value="Nucleotide-diphospho-sugar transferases"/>
    <property type="match status" value="1"/>
</dbReference>
<organism evidence="11 12">
    <name type="scientific">Nocardioides luti</name>
    <dbReference type="NCBI Taxonomy" id="2761101"/>
    <lineage>
        <taxon>Bacteria</taxon>
        <taxon>Bacillati</taxon>
        <taxon>Actinomycetota</taxon>
        <taxon>Actinomycetes</taxon>
        <taxon>Propionibacteriales</taxon>
        <taxon>Nocardioidaceae</taxon>
        <taxon>Nocardioides</taxon>
    </lineage>
</organism>
<feature type="transmembrane region" description="Helical" evidence="9">
    <location>
        <begin position="276"/>
        <end position="301"/>
    </location>
</feature>
<dbReference type="Pfam" id="PF00535">
    <property type="entry name" value="Glycos_transf_2"/>
    <property type="match status" value="1"/>
</dbReference>
<evidence type="ECO:0000313" key="12">
    <source>
        <dbReference type="Proteomes" id="UP000523955"/>
    </source>
</evidence>